<keyword evidence="2" id="KW-1185">Reference proteome</keyword>
<evidence type="ECO:0000313" key="3">
    <source>
        <dbReference type="WBParaSite" id="GPUH_0000143601-mRNA-1"/>
    </source>
</evidence>
<sequence>MAFAALPSINCLTAREYEEQSCELVDPAQVAAGRLILLDKHCSLHFLDNLELALGRKMLEDNWSSNPAVQMDMAQDC</sequence>
<reference evidence="1 2" key="2">
    <citation type="submission" date="2018-11" db="EMBL/GenBank/DDBJ databases">
        <authorList>
            <consortium name="Pathogen Informatics"/>
        </authorList>
    </citation>
    <scope>NUCLEOTIDE SEQUENCE [LARGE SCALE GENOMIC DNA]</scope>
</reference>
<name>A0A183CY92_9BILA</name>
<gene>
    <name evidence="1" type="ORF">GPUH_LOCUS1434</name>
</gene>
<protein>
    <submittedName>
        <fullName evidence="1 3">Uncharacterized protein</fullName>
    </submittedName>
</protein>
<accession>A0A183CY92</accession>
<reference evidence="3" key="1">
    <citation type="submission" date="2016-06" db="UniProtKB">
        <authorList>
            <consortium name="WormBaseParasite"/>
        </authorList>
    </citation>
    <scope>IDENTIFICATION</scope>
</reference>
<organism evidence="3">
    <name type="scientific">Gongylonema pulchrum</name>
    <dbReference type="NCBI Taxonomy" id="637853"/>
    <lineage>
        <taxon>Eukaryota</taxon>
        <taxon>Metazoa</taxon>
        <taxon>Ecdysozoa</taxon>
        <taxon>Nematoda</taxon>
        <taxon>Chromadorea</taxon>
        <taxon>Rhabditida</taxon>
        <taxon>Spirurina</taxon>
        <taxon>Spiruromorpha</taxon>
        <taxon>Spiruroidea</taxon>
        <taxon>Gongylonematidae</taxon>
        <taxon>Gongylonema</taxon>
    </lineage>
</organism>
<dbReference type="AlphaFoldDB" id="A0A183CY92"/>
<proteinExistence type="predicted"/>
<dbReference type="EMBL" id="UYRT01001729">
    <property type="protein sequence ID" value="VDK30044.1"/>
    <property type="molecule type" value="Genomic_DNA"/>
</dbReference>
<dbReference type="WBParaSite" id="GPUH_0000143601-mRNA-1">
    <property type="protein sequence ID" value="GPUH_0000143601-mRNA-1"/>
    <property type="gene ID" value="GPUH_0000143601"/>
</dbReference>
<dbReference type="Proteomes" id="UP000271098">
    <property type="component" value="Unassembled WGS sequence"/>
</dbReference>
<evidence type="ECO:0000313" key="2">
    <source>
        <dbReference type="Proteomes" id="UP000271098"/>
    </source>
</evidence>
<evidence type="ECO:0000313" key="1">
    <source>
        <dbReference type="EMBL" id="VDK30044.1"/>
    </source>
</evidence>